<sequence>MSENPESVAANGGIIDGVAIVAQDTPIKKWHYGVIFSEDDDDDYLKYGYDKMTLDGLKKKIATDKDENAETYFETRELLRYDGLIQPHNCPVPEDFDFSDNEKYRYRKLDKPNDETLDNECIQKENKDGKMCNFHYFQVFYKPNEDASQGSEEKQEDPVSEKLAWKNV</sequence>
<evidence type="ECO:0000256" key="1">
    <source>
        <dbReference type="SAM" id="MobiDB-lite"/>
    </source>
</evidence>
<proteinExistence type="predicted"/>
<accession>A0A2G5B2L5</accession>
<protein>
    <submittedName>
        <fullName evidence="2">Uncharacterized protein</fullName>
    </submittedName>
</protein>
<evidence type="ECO:0000313" key="3">
    <source>
        <dbReference type="Proteomes" id="UP000242474"/>
    </source>
</evidence>
<dbReference type="EMBL" id="KZ303542">
    <property type="protein sequence ID" value="PIA13258.1"/>
    <property type="molecule type" value="Genomic_DNA"/>
</dbReference>
<reference evidence="2 3" key="1">
    <citation type="journal article" date="2015" name="Genome Biol. Evol.">
        <title>Phylogenomic analyses indicate that early fungi evolved digesting cell walls of algal ancestors of land plants.</title>
        <authorList>
            <person name="Chang Y."/>
            <person name="Wang S."/>
            <person name="Sekimoto S."/>
            <person name="Aerts A.L."/>
            <person name="Choi C."/>
            <person name="Clum A."/>
            <person name="LaButti K.M."/>
            <person name="Lindquist E.A."/>
            <person name="Yee Ngan C."/>
            <person name="Ohm R.A."/>
            <person name="Salamov A.A."/>
            <person name="Grigoriev I.V."/>
            <person name="Spatafora J.W."/>
            <person name="Berbee M.L."/>
        </authorList>
    </citation>
    <scope>NUCLEOTIDE SEQUENCE [LARGE SCALE GENOMIC DNA]</scope>
    <source>
        <strain evidence="2 3">NRRL 1564</strain>
    </source>
</reference>
<evidence type="ECO:0000313" key="2">
    <source>
        <dbReference type="EMBL" id="PIA13258.1"/>
    </source>
</evidence>
<gene>
    <name evidence="2" type="ORF">COEREDRAFT_89714</name>
</gene>
<feature type="region of interest" description="Disordered" evidence="1">
    <location>
        <begin position="146"/>
        <end position="168"/>
    </location>
</feature>
<feature type="compositionally biased region" description="Basic and acidic residues" evidence="1">
    <location>
        <begin position="151"/>
        <end position="168"/>
    </location>
</feature>
<dbReference type="AlphaFoldDB" id="A0A2G5B2L5"/>
<name>A0A2G5B2L5_COERN</name>
<dbReference type="Proteomes" id="UP000242474">
    <property type="component" value="Unassembled WGS sequence"/>
</dbReference>
<keyword evidence="3" id="KW-1185">Reference proteome</keyword>
<organism evidence="2 3">
    <name type="scientific">Coemansia reversa (strain ATCC 12441 / NRRL 1564)</name>
    <dbReference type="NCBI Taxonomy" id="763665"/>
    <lineage>
        <taxon>Eukaryota</taxon>
        <taxon>Fungi</taxon>
        <taxon>Fungi incertae sedis</taxon>
        <taxon>Zoopagomycota</taxon>
        <taxon>Kickxellomycotina</taxon>
        <taxon>Kickxellomycetes</taxon>
        <taxon>Kickxellales</taxon>
        <taxon>Kickxellaceae</taxon>
        <taxon>Coemansia</taxon>
    </lineage>
</organism>